<feature type="domain" description="Cytochrome c" evidence="20">
    <location>
        <begin position="224"/>
        <end position="315"/>
    </location>
</feature>
<evidence type="ECO:0000256" key="15">
    <source>
        <dbReference type="ARBA" id="ARBA00031399"/>
    </source>
</evidence>
<evidence type="ECO:0000256" key="17">
    <source>
        <dbReference type="PROSITE-ProRule" id="PRU00433"/>
    </source>
</evidence>
<dbReference type="NCBIfam" id="TIGR02866">
    <property type="entry name" value="CoxB"/>
    <property type="match status" value="1"/>
</dbReference>
<evidence type="ECO:0000256" key="10">
    <source>
        <dbReference type="ARBA" id="ARBA00022989"/>
    </source>
</evidence>
<evidence type="ECO:0000256" key="6">
    <source>
        <dbReference type="ARBA" id="ARBA00022660"/>
    </source>
</evidence>
<dbReference type="PANTHER" id="PTHR22888">
    <property type="entry name" value="CYTOCHROME C OXIDASE, SUBUNIT II"/>
    <property type="match status" value="1"/>
</dbReference>
<evidence type="ECO:0000256" key="9">
    <source>
        <dbReference type="ARBA" id="ARBA00022982"/>
    </source>
</evidence>
<keyword evidence="21" id="KW-0560">Oxidoreductase</keyword>
<evidence type="ECO:0000256" key="4">
    <source>
        <dbReference type="ARBA" id="ARBA00022448"/>
    </source>
</evidence>
<keyword evidence="6" id="KW-0679">Respiratory chain</keyword>
<evidence type="ECO:0000259" key="20">
    <source>
        <dbReference type="PROSITE" id="PS51007"/>
    </source>
</evidence>
<comment type="catalytic activity">
    <reaction evidence="16">
        <text>4 Fe(II)-[cytochrome c] + O2 + 8 H(+)(in) = 4 Fe(III)-[cytochrome c] + 2 H2O + 4 H(+)(out)</text>
        <dbReference type="Rhea" id="RHEA:11436"/>
        <dbReference type="Rhea" id="RHEA-COMP:10350"/>
        <dbReference type="Rhea" id="RHEA-COMP:14399"/>
        <dbReference type="ChEBI" id="CHEBI:15377"/>
        <dbReference type="ChEBI" id="CHEBI:15378"/>
        <dbReference type="ChEBI" id="CHEBI:15379"/>
        <dbReference type="ChEBI" id="CHEBI:29033"/>
        <dbReference type="ChEBI" id="CHEBI:29034"/>
        <dbReference type="EC" id="7.1.1.9"/>
    </reaction>
</comment>
<comment type="subcellular location">
    <subcellularLocation>
        <location evidence="1">Membrane</location>
        <topology evidence="1">Multi-pass membrane protein</topology>
    </subcellularLocation>
    <subcellularLocation>
        <location evidence="2">Periplasm</location>
    </subcellularLocation>
</comment>
<dbReference type="Proteomes" id="UP000529637">
    <property type="component" value="Unassembled WGS sequence"/>
</dbReference>
<comment type="caution">
    <text evidence="21">The sequence shown here is derived from an EMBL/GenBank/DDBJ whole genome shotgun (WGS) entry which is preliminary data.</text>
</comment>
<dbReference type="GO" id="GO:0016020">
    <property type="term" value="C:membrane"/>
    <property type="evidence" value="ECO:0007669"/>
    <property type="project" value="UniProtKB-SubCell"/>
</dbReference>
<evidence type="ECO:0000256" key="13">
    <source>
        <dbReference type="ARBA" id="ARBA00023136"/>
    </source>
</evidence>
<dbReference type="InterPro" id="IPR036909">
    <property type="entry name" value="Cyt_c-like_dom_sf"/>
</dbReference>
<evidence type="ECO:0000256" key="7">
    <source>
        <dbReference type="ARBA" id="ARBA00022692"/>
    </source>
</evidence>
<keyword evidence="13 18" id="KW-0472">Membrane</keyword>
<keyword evidence="5 17" id="KW-0349">Heme</keyword>
<dbReference type="Pfam" id="PF00034">
    <property type="entry name" value="Cytochrom_C"/>
    <property type="match status" value="1"/>
</dbReference>
<evidence type="ECO:0000313" key="21">
    <source>
        <dbReference type="EMBL" id="NUZ06759.1"/>
    </source>
</evidence>
<dbReference type="AlphaFoldDB" id="A0A7Y6NP75"/>
<feature type="domain" description="Cytochrome oxidase subunit II copper A binding" evidence="19">
    <location>
        <begin position="97"/>
        <end position="213"/>
    </location>
</feature>
<dbReference type="InterPro" id="IPR008972">
    <property type="entry name" value="Cupredoxin"/>
</dbReference>
<dbReference type="PROSITE" id="PS00078">
    <property type="entry name" value="COX2"/>
    <property type="match status" value="1"/>
</dbReference>
<keyword evidence="10 18" id="KW-1133">Transmembrane helix</keyword>
<keyword evidence="11 17" id="KW-0408">Iron</keyword>
<evidence type="ECO:0000313" key="22">
    <source>
        <dbReference type="Proteomes" id="UP000529637"/>
    </source>
</evidence>
<dbReference type="GO" id="GO:0005507">
    <property type="term" value="F:copper ion binding"/>
    <property type="evidence" value="ECO:0007669"/>
    <property type="project" value="InterPro"/>
</dbReference>
<dbReference type="GO" id="GO:0042597">
    <property type="term" value="C:periplasmic space"/>
    <property type="evidence" value="ECO:0007669"/>
    <property type="project" value="UniProtKB-SubCell"/>
</dbReference>
<comment type="similarity">
    <text evidence="3">Belongs to the cytochrome c oxidase subunit 2 family.</text>
</comment>
<reference evidence="21 22" key="1">
    <citation type="submission" date="2020-06" db="EMBL/GenBank/DDBJ databases">
        <title>Schlegella sp. ID0723 isolated from air conditioner.</title>
        <authorList>
            <person name="Kim D.Y."/>
            <person name="Kim D.-U."/>
        </authorList>
    </citation>
    <scope>NUCLEOTIDE SEQUENCE [LARGE SCALE GENOMIC DNA]</scope>
    <source>
        <strain evidence="21 22">ID0723</strain>
    </source>
</reference>
<dbReference type="GO" id="GO:0004129">
    <property type="term" value="F:cytochrome-c oxidase activity"/>
    <property type="evidence" value="ECO:0007669"/>
    <property type="project" value="UniProtKB-EC"/>
</dbReference>
<feature type="transmembrane region" description="Helical" evidence="18">
    <location>
        <begin position="18"/>
        <end position="39"/>
    </location>
</feature>
<evidence type="ECO:0000256" key="5">
    <source>
        <dbReference type="ARBA" id="ARBA00022617"/>
    </source>
</evidence>
<keyword evidence="4" id="KW-0813">Transport</keyword>
<dbReference type="PROSITE" id="PS50857">
    <property type="entry name" value="COX2_CUA"/>
    <property type="match status" value="1"/>
</dbReference>
<dbReference type="SUPFAM" id="SSF49503">
    <property type="entry name" value="Cupredoxins"/>
    <property type="match status" value="1"/>
</dbReference>
<dbReference type="PROSITE" id="PS51007">
    <property type="entry name" value="CYTC"/>
    <property type="match status" value="1"/>
</dbReference>
<evidence type="ECO:0000256" key="1">
    <source>
        <dbReference type="ARBA" id="ARBA00004141"/>
    </source>
</evidence>
<dbReference type="InterPro" id="IPR002429">
    <property type="entry name" value="CcO_II-like_C"/>
</dbReference>
<keyword evidence="9" id="KW-0249">Electron transport</keyword>
<dbReference type="InterPro" id="IPR009056">
    <property type="entry name" value="Cyt_c-like_dom"/>
</dbReference>
<sequence>MLAPAGVQAAHIGRLWDVFLVTCSIVFAAILIALGVALWRSPRAGEGTPPDVSSVDRHEPGPYRSVVVATLLSVVGLLALLVASVWTDRALAHLPIDDAVHIEVTGHQWWWSVTYAGKPESETFTTANELHVPVGRPVVVKLTSNDVIHTLWVPNLSGKKDLIPGRETVLQFRADTPGVYRGQCAEFCGFQHAFMAFEVVADPPEQFAAWAARQRQEAGTPTDPLLVRGQQVFLGTTCIMCHAIQGTNAHARSGPDLTHVGGRRTLASGTLANTPEDLFRWIKDPQKIKPGANMPASTLPDADLRALAAYLESLK</sequence>
<keyword evidence="12" id="KW-0186">Copper</keyword>
<keyword evidence="22" id="KW-1185">Reference proteome</keyword>
<keyword evidence="8 17" id="KW-0479">Metal-binding</keyword>
<evidence type="ECO:0000256" key="14">
    <source>
        <dbReference type="ARBA" id="ARBA00024688"/>
    </source>
</evidence>
<evidence type="ECO:0000256" key="18">
    <source>
        <dbReference type="SAM" id="Phobius"/>
    </source>
</evidence>
<evidence type="ECO:0000256" key="12">
    <source>
        <dbReference type="ARBA" id="ARBA00023008"/>
    </source>
</evidence>
<dbReference type="PANTHER" id="PTHR22888:SF9">
    <property type="entry name" value="CYTOCHROME C OXIDASE SUBUNIT 2"/>
    <property type="match status" value="1"/>
</dbReference>
<dbReference type="InterPro" id="IPR001505">
    <property type="entry name" value="Copper_CuA"/>
</dbReference>
<dbReference type="EMBL" id="JABWMJ010000006">
    <property type="protein sequence ID" value="NUZ06759.1"/>
    <property type="molecule type" value="Genomic_DNA"/>
</dbReference>
<name>A0A7Y6NP75_9BURK</name>
<dbReference type="SUPFAM" id="SSF46626">
    <property type="entry name" value="Cytochrome c"/>
    <property type="match status" value="1"/>
</dbReference>
<protein>
    <recommendedName>
        <fullName evidence="15">Cytochrome aa3 subunit 2</fullName>
    </recommendedName>
</protein>
<feature type="transmembrane region" description="Helical" evidence="18">
    <location>
        <begin position="66"/>
        <end position="86"/>
    </location>
</feature>
<evidence type="ECO:0000256" key="11">
    <source>
        <dbReference type="ARBA" id="ARBA00023004"/>
    </source>
</evidence>
<gene>
    <name evidence="21" type="primary">coxB</name>
    <name evidence="21" type="ORF">HQN59_13400</name>
</gene>
<dbReference type="Pfam" id="PF00116">
    <property type="entry name" value="COX2"/>
    <property type="match status" value="1"/>
</dbReference>
<comment type="function">
    <text evidence="14">Subunits I and II form the functional core of the enzyme complex. Electrons originating in cytochrome c are transferred via heme a and Cu(A) to the binuclear center formed by heme a3 and Cu(B).</text>
</comment>
<dbReference type="CDD" id="cd04213">
    <property type="entry name" value="CuRO_CcO_Caa3_II"/>
    <property type="match status" value="1"/>
</dbReference>
<dbReference type="Gene3D" id="2.60.40.420">
    <property type="entry name" value="Cupredoxins - blue copper proteins"/>
    <property type="match status" value="1"/>
</dbReference>
<dbReference type="GO" id="GO:0020037">
    <property type="term" value="F:heme binding"/>
    <property type="evidence" value="ECO:0007669"/>
    <property type="project" value="InterPro"/>
</dbReference>
<dbReference type="InterPro" id="IPR034236">
    <property type="entry name" value="CuRO_CcO_Caa3_II"/>
</dbReference>
<evidence type="ECO:0000256" key="2">
    <source>
        <dbReference type="ARBA" id="ARBA00004418"/>
    </source>
</evidence>
<proteinExistence type="inferred from homology"/>
<dbReference type="GO" id="GO:0016491">
    <property type="term" value="F:oxidoreductase activity"/>
    <property type="evidence" value="ECO:0007669"/>
    <property type="project" value="UniProtKB-KW"/>
</dbReference>
<dbReference type="InterPro" id="IPR014222">
    <property type="entry name" value="Cyt_c_oxidase_su2"/>
</dbReference>
<evidence type="ECO:0000256" key="16">
    <source>
        <dbReference type="ARBA" id="ARBA00047816"/>
    </source>
</evidence>
<organism evidence="21 22">
    <name type="scientific">Piscinibacter koreensis</name>
    <dbReference type="NCBI Taxonomy" id="2742824"/>
    <lineage>
        <taxon>Bacteria</taxon>
        <taxon>Pseudomonadati</taxon>
        <taxon>Pseudomonadota</taxon>
        <taxon>Betaproteobacteria</taxon>
        <taxon>Burkholderiales</taxon>
        <taxon>Sphaerotilaceae</taxon>
        <taxon>Piscinibacter</taxon>
    </lineage>
</organism>
<evidence type="ECO:0000256" key="3">
    <source>
        <dbReference type="ARBA" id="ARBA00007866"/>
    </source>
</evidence>
<evidence type="ECO:0000259" key="19">
    <source>
        <dbReference type="PROSITE" id="PS50857"/>
    </source>
</evidence>
<keyword evidence="7 18" id="KW-0812">Transmembrane</keyword>
<evidence type="ECO:0000256" key="8">
    <source>
        <dbReference type="ARBA" id="ARBA00022723"/>
    </source>
</evidence>
<dbReference type="GO" id="GO:0042773">
    <property type="term" value="P:ATP synthesis coupled electron transport"/>
    <property type="evidence" value="ECO:0007669"/>
    <property type="project" value="TreeGrafter"/>
</dbReference>
<accession>A0A7Y6NP75</accession>
<dbReference type="InterPro" id="IPR045187">
    <property type="entry name" value="CcO_II"/>
</dbReference>